<dbReference type="AlphaFoldDB" id="U2QXP3"/>
<comment type="caution">
    <text evidence="2">The sequence shown here is derived from an EMBL/GenBank/DDBJ whole genome shotgun (WGS) entry which is preliminary data.</text>
</comment>
<feature type="non-terminal residue" evidence="2">
    <location>
        <position position="416"/>
    </location>
</feature>
<dbReference type="OrthoDB" id="3726668at2"/>
<sequence>MSAHESRNWFFETPWHVQAPELTSTALDLDRVVLLDDPDAGQVRLTVLDTSTERLLHAGVMVAQRVVGGSGEWFVRAPAWGPWLPDGRSGPIASDGDSELPDEVADLVAPFRRRARLGPVIGCTRARARYGILDESGGILAVLTDDRVTVRRGGIATGRFRESTVDVARLSAQQRAFVAEQMAQIGAVRVDGFKGLFARVGELAPAPAPIGGRPADPTTAGFLSWLLARRFHAIVGADLELRSGGTDDPDALAGALRGFRGELDVLRGVADPAWRADQLGRLDVLEAAAPGAVRRMDEYDELLDALELAVRIPRVDDAAAERADEALGARLGTELAGLRAGADFAVGHPDDDATWAQALASAERALALVRAGRPAIRKAKRTARLLERIVRGLAAAQGPEPEPEGLAAMTPEQAYR</sequence>
<evidence type="ECO:0000256" key="1">
    <source>
        <dbReference type="SAM" id="MobiDB-lite"/>
    </source>
</evidence>
<name>U2QXP3_9ACTN</name>
<gene>
    <name evidence="2" type="ORF">HMPREF0682_0668</name>
</gene>
<dbReference type="Proteomes" id="UP000017052">
    <property type="component" value="Unassembled WGS sequence"/>
</dbReference>
<dbReference type="EMBL" id="ACVN02000069">
    <property type="protein sequence ID" value="ERK60949.1"/>
    <property type="molecule type" value="Genomic_DNA"/>
</dbReference>
<evidence type="ECO:0000313" key="2">
    <source>
        <dbReference type="EMBL" id="ERK60949.1"/>
    </source>
</evidence>
<evidence type="ECO:0000313" key="3">
    <source>
        <dbReference type="Proteomes" id="UP000017052"/>
    </source>
</evidence>
<feature type="region of interest" description="Disordered" evidence="1">
    <location>
        <begin position="396"/>
        <end position="416"/>
    </location>
</feature>
<reference evidence="2" key="1">
    <citation type="submission" date="2013-08" db="EMBL/GenBank/DDBJ databases">
        <authorList>
            <person name="Durkin A.S."/>
            <person name="Haft D.R."/>
            <person name="McCorrison J."/>
            <person name="Torralba M."/>
            <person name="Gillis M."/>
            <person name="Haft D.H."/>
            <person name="Methe B."/>
            <person name="Sutton G."/>
            <person name="Nelson K.E."/>
        </authorList>
    </citation>
    <scope>NUCLEOTIDE SEQUENCE [LARGE SCALE GENOMIC DNA]</scope>
    <source>
        <strain evidence="2">F0233</strain>
    </source>
</reference>
<protein>
    <submittedName>
        <fullName evidence="2">Uncharacterized protein</fullName>
    </submittedName>
</protein>
<accession>U2QXP3</accession>
<keyword evidence="3" id="KW-1185">Reference proteome</keyword>
<organism evidence="2 3">
    <name type="scientific">Propionibacterium acidifaciens F0233</name>
    <dbReference type="NCBI Taxonomy" id="553198"/>
    <lineage>
        <taxon>Bacteria</taxon>
        <taxon>Bacillati</taxon>
        <taxon>Actinomycetota</taxon>
        <taxon>Actinomycetes</taxon>
        <taxon>Propionibacteriales</taxon>
        <taxon>Propionibacteriaceae</taxon>
        <taxon>Propionibacterium</taxon>
    </lineage>
</organism>
<dbReference type="RefSeq" id="WP_021796665.1">
    <property type="nucleotide sequence ID" value="NZ_ACVN02000069.1"/>
</dbReference>
<proteinExistence type="predicted"/>